<protein>
    <submittedName>
        <fullName evidence="2">Uncharacterized protein</fullName>
    </submittedName>
</protein>
<evidence type="ECO:0000313" key="2">
    <source>
        <dbReference type="EMBL" id="KAL2465204.1"/>
    </source>
</evidence>
<sequence>MVARHGLLSSLWTELLWLILVTMATSPISSELQLQQIVNCNFPKSGTRGHSLPTQGQSRCSRSPSHFFEIYKRKMSKDLELARLKKSAKEKQLNQETNVKLESAEEILA</sequence>
<dbReference type="EMBL" id="JBFOLK010000013">
    <property type="protein sequence ID" value="KAL2465204.1"/>
    <property type="molecule type" value="Genomic_DNA"/>
</dbReference>
<keyword evidence="3" id="KW-1185">Reference proteome</keyword>
<accession>A0ABD1PQE4</accession>
<feature type="signal peptide" evidence="1">
    <location>
        <begin position="1"/>
        <end position="24"/>
    </location>
</feature>
<organism evidence="2 3">
    <name type="scientific">Abeliophyllum distichum</name>
    <dbReference type="NCBI Taxonomy" id="126358"/>
    <lineage>
        <taxon>Eukaryota</taxon>
        <taxon>Viridiplantae</taxon>
        <taxon>Streptophyta</taxon>
        <taxon>Embryophyta</taxon>
        <taxon>Tracheophyta</taxon>
        <taxon>Spermatophyta</taxon>
        <taxon>Magnoliopsida</taxon>
        <taxon>eudicotyledons</taxon>
        <taxon>Gunneridae</taxon>
        <taxon>Pentapetalae</taxon>
        <taxon>asterids</taxon>
        <taxon>lamiids</taxon>
        <taxon>Lamiales</taxon>
        <taxon>Oleaceae</taxon>
        <taxon>Forsythieae</taxon>
        <taxon>Abeliophyllum</taxon>
    </lineage>
</organism>
<gene>
    <name evidence="2" type="ORF">Adt_41055</name>
</gene>
<comment type="caution">
    <text evidence="2">The sequence shown here is derived from an EMBL/GenBank/DDBJ whole genome shotgun (WGS) entry which is preliminary data.</text>
</comment>
<name>A0ABD1PQE4_9LAMI</name>
<reference evidence="3" key="1">
    <citation type="submission" date="2024-07" db="EMBL/GenBank/DDBJ databases">
        <title>Two chromosome-level genome assemblies of Korean endemic species Abeliophyllum distichum and Forsythia ovata (Oleaceae).</title>
        <authorList>
            <person name="Jang H."/>
        </authorList>
    </citation>
    <scope>NUCLEOTIDE SEQUENCE [LARGE SCALE GENOMIC DNA]</scope>
</reference>
<evidence type="ECO:0000313" key="3">
    <source>
        <dbReference type="Proteomes" id="UP001604336"/>
    </source>
</evidence>
<feature type="chain" id="PRO_5044744814" evidence="1">
    <location>
        <begin position="25"/>
        <end position="109"/>
    </location>
</feature>
<proteinExistence type="predicted"/>
<dbReference type="AlphaFoldDB" id="A0ABD1PQE4"/>
<evidence type="ECO:0000256" key="1">
    <source>
        <dbReference type="SAM" id="SignalP"/>
    </source>
</evidence>
<dbReference type="Proteomes" id="UP001604336">
    <property type="component" value="Unassembled WGS sequence"/>
</dbReference>
<keyword evidence="1" id="KW-0732">Signal</keyword>